<evidence type="ECO:0000313" key="2">
    <source>
        <dbReference type="Proteomes" id="UP001370490"/>
    </source>
</evidence>
<gene>
    <name evidence="1" type="ORF">RJ641_003731</name>
</gene>
<name>A0AAN8VLN7_9MAGN</name>
<dbReference type="AlphaFoldDB" id="A0AAN8VLN7"/>
<comment type="caution">
    <text evidence="1">The sequence shown here is derived from an EMBL/GenBank/DDBJ whole genome shotgun (WGS) entry which is preliminary data.</text>
</comment>
<reference evidence="1 2" key="1">
    <citation type="submission" date="2023-12" db="EMBL/GenBank/DDBJ databases">
        <title>A high-quality genome assembly for Dillenia turbinata (Dilleniales).</title>
        <authorList>
            <person name="Chanderbali A."/>
        </authorList>
    </citation>
    <scope>NUCLEOTIDE SEQUENCE [LARGE SCALE GENOMIC DNA]</scope>
    <source>
        <strain evidence="1">LSX21</strain>
        <tissue evidence="1">Leaf</tissue>
    </source>
</reference>
<proteinExistence type="predicted"/>
<evidence type="ECO:0000313" key="1">
    <source>
        <dbReference type="EMBL" id="KAK6929637.1"/>
    </source>
</evidence>
<keyword evidence="2" id="KW-1185">Reference proteome</keyword>
<sequence length="139" mass="15021">MVTAFSLSLSLSQYLFPHNSKGLVSKLNEEKKETMATPTFLSNQISKLAAMNGRHLRTTRAFVTASPRPLQKDSSDKREKAAAAVEEAAEAVKAAAKGVQKTTQVVKDAVDSTIEPVRQMAKDVSKAAGEMIKDKVMGK</sequence>
<dbReference type="EMBL" id="JBAMMX010000012">
    <property type="protein sequence ID" value="KAK6929637.1"/>
    <property type="molecule type" value="Genomic_DNA"/>
</dbReference>
<dbReference type="Proteomes" id="UP001370490">
    <property type="component" value="Unassembled WGS sequence"/>
</dbReference>
<organism evidence="1 2">
    <name type="scientific">Dillenia turbinata</name>
    <dbReference type="NCBI Taxonomy" id="194707"/>
    <lineage>
        <taxon>Eukaryota</taxon>
        <taxon>Viridiplantae</taxon>
        <taxon>Streptophyta</taxon>
        <taxon>Embryophyta</taxon>
        <taxon>Tracheophyta</taxon>
        <taxon>Spermatophyta</taxon>
        <taxon>Magnoliopsida</taxon>
        <taxon>eudicotyledons</taxon>
        <taxon>Gunneridae</taxon>
        <taxon>Pentapetalae</taxon>
        <taxon>Dilleniales</taxon>
        <taxon>Dilleniaceae</taxon>
        <taxon>Dillenia</taxon>
    </lineage>
</organism>
<accession>A0AAN8VLN7</accession>
<protein>
    <submittedName>
        <fullName evidence="1">Uncharacterized protein</fullName>
    </submittedName>
</protein>